<dbReference type="Gene3D" id="1.20.120.530">
    <property type="entry name" value="GntR ligand-binding domain-like"/>
    <property type="match status" value="1"/>
</dbReference>
<dbReference type="EMBL" id="CP015231">
    <property type="protein sequence ID" value="ANP42330.1"/>
    <property type="molecule type" value="Genomic_DNA"/>
</dbReference>
<evidence type="ECO:0000313" key="6">
    <source>
        <dbReference type="Proteomes" id="UP000013243"/>
    </source>
</evidence>
<dbReference type="AlphaFoldDB" id="A0A1B1A709"/>
<dbReference type="InterPro" id="IPR008920">
    <property type="entry name" value="TF_FadR/GntR_C"/>
</dbReference>
<dbReference type="GeneID" id="28251417"/>
<dbReference type="SUPFAM" id="SSF48008">
    <property type="entry name" value="GntR ligand-binding domain-like"/>
    <property type="match status" value="1"/>
</dbReference>
<accession>A0A1B1A709</accession>
<dbReference type="Gene3D" id="1.10.10.10">
    <property type="entry name" value="Winged helix-like DNA-binding domain superfamily/Winged helix DNA-binding domain"/>
    <property type="match status" value="1"/>
</dbReference>
<geneLocation type="plasmid" evidence="5 6">
    <name>unnamed1</name>
</geneLocation>
<dbReference type="SMART" id="SM00345">
    <property type="entry name" value="HTH_GNTR"/>
    <property type="match status" value="1"/>
</dbReference>
<keyword evidence="1" id="KW-0805">Transcription regulation</keyword>
<evidence type="ECO:0000256" key="2">
    <source>
        <dbReference type="ARBA" id="ARBA00023125"/>
    </source>
</evidence>
<evidence type="ECO:0000313" key="5">
    <source>
        <dbReference type="EMBL" id="ANP42330.1"/>
    </source>
</evidence>
<dbReference type="RefSeq" id="WP_005614078.1">
    <property type="nucleotide sequence ID" value="NZ_CP015231.1"/>
</dbReference>
<dbReference type="Pfam" id="PF07729">
    <property type="entry name" value="FCD"/>
    <property type="match status" value="1"/>
</dbReference>
<dbReference type="InterPro" id="IPR036388">
    <property type="entry name" value="WH-like_DNA-bd_sf"/>
</dbReference>
<evidence type="ECO:0000259" key="4">
    <source>
        <dbReference type="PROSITE" id="PS50949"/>
    </source>
</evidence>
<sequence length="221" mass="25141">MLFSRRSVEDATVVAMLASAIRRDISFGVLHPDEKLKIEALRQRYGGSNHSMRETLRMLVSEGMVEATNQRGFRVTSATEDDLADILMMRIEVEKLAFERAMKHGGVDWEAAVVAAHHQMIRAEDQLCQQPDDATALGWDEACRSYLTTLISACGSPRLHEMVGRFYDQSRRFRLARLREGRIDFGARRSRHEALKSAVMERDFASALRLLEEDTRADLRG</sequence>
<protein>
    <submittedName>
        <fullName evidence="5">GntR family transcriptional regulator</fullName>
    </submittedName>
</protein>
<keyword evidence="5" id="KW-0614">Plasmid</keyword>
<dbReference type="PANTHER" id="PTHR43537">
    <property type="entry name" value="TRANSCRIPTIONAL REGULATOR, GNTR FAMILY"/>
    <property type="match status" value="1"/>
</dbReference>
<evidence type="ECO:0000256" key="1">
    <source>
        <dbReference type="ARBA" id="ARBA00023015"/>
    </source>
</evidence>
<reference evidence="5 6" key="1">
    <citation type="journal article" date="2016" name="ISME J.">
        <title>Global occurrence and heterogeneity of the Roseobacter-clade species Ruegeria mobilis.</title>
        <authorList>
            <person name="Sonnenschein E."/>
            <person name="Gram L."/>
        </authorList>
    </citation>
    <scope>NUCLEOTIDE SEQUENCE [LARGE SCALE GENOMIC DNA]</scope>
    <source>
        <strain evidence="5 6">F1926</strain>
        <plasmid evidence="5 6">unnamed1</plasmid>
    </source>
</reference>
<keyword evidence="3" id="KW-0804">Transcription</keyword>
<proteinExistence type="predicted"/>
<dbReference type="SUPFAM" id="SSF46785">
    <property type="entry name" value="Winged helix' DNA-binding domain"/>
    <property type="match status" value="1"/>
</dbReference>
<feature type="domain" description="HTH gntR-type" evidence="4">
    <location>
        <begin position="11"/>
        <end position="78"/>
    </location>
</feature>
<evidence type="ECO:0000256" key="3">
    <source>
        <dbReference type="ARBA" id="ARBA00023163"/>
    </source>
</evidence>
<dbReference type="OrthoDB" id="8638122at2"/>
<dbReference type="Pfam" id="PF00392">
    <property type="entry name" value="GntR"/>
    <property type="match status" value="1"/>
</dbReference>
<dbReference type="Proteomes" id="UP000013243">
    <property type="component" value="Plasmid unnamed1"/>
</dbReference>
<organism evidence="5 6">
    <name type="scientific">Tritonibacter mobilis F1926</name>
    <dbReference type="NCBI Taxonomy" id="1265309"/>
    <lineage>
        <taxon>Bacteria</taxon>
        <taxon>Pseudomonadati</taxon>
        <taxon>Pseudomonadota</taxon>
        <taxon>Alphaproteobacteria</taxon>
        <taxon>Rhodobacterales</taxon>
        <taxon>Paracoccaceae</taxon>
        <taxon>Tritonibacter</taxon>
    </lineage>
</organism>
<dbReference type="PANTHER" id="PTHR43537:SF20">
    <property type="entry name" value="HTH-TYPE TRANSCRIPTIONAL REPRESSOR GLAR"/>
    <property type="match status" value="1"/>
</dbReference>
<gene>
    <name evidence="5" type="ORF">K529_016250</name>
</gene>
<dbReference type="GO" id="GO:0003677">
    <property type="term" value="F:DNA binding"/>
    <property type="evidence" value="ECO:0007669"/>
    <property type="project" value="UniProtKB-KW"/>
</dbReference>
<dbReference type="KEGG" id="rmb:K529_016250"/>
<dbReference type="InterPro" id="IPR036390">
    <property type="entry name" value="WH_DNA-bd_sf"/>
</dbReference>
<dbReference type="GO" id="GO:0003700">
    <property type="term" value="F:DNA-binding transcription factor activity"/>
    <property type="evidence" value="ECO:0007669"/>
    <property type="project" value="InterPro"/>
</dbReference>
<dbReference type="InterPro" id="IPR000524">
    <property type="entry name" value="Tscrpt_reg_HTH_GntR"/>
</dbReference>
<dbReference type="InterPro" id="IPR011711">
    <property type="entry name" value="GntR_C"/>
</dbReference>
<name>A0A1B1A709_9RHOB</name>
<keyword evidence="2" id="KW-0238">DNA-binding</keyword>
<dbReference type="PROSITE" id="PS50949">
    <property type="entry name" value="HTH_GNTR"/>
    <property type="match status" value="1"/>
</dbReference>